<dbReference type="GO" id="GO:0005975">
    <property type="term" value="P:carbohydrate metabolic process"/>
    <property type="evidence" value="ECO:0007669"/>
    <property type="project" value="InterPro"/>
</dbReference>
<sequence length="471" mass="53055">MGSSWNDCFHQEGARLYRRDPCARECDFNSSWCILHPPLTPPPAFSAPKFNELIIYELHIGSFVSEADERRAFAATAEKLEHIASLGFNCIQFMPTAEFGGIWGYNSRQLLAAHGPWGSAADMHTMVQRAHSLGMAVLFDVVLNHGSSKMNVLWNWDGYGPDNCGGIYFEGEKDTPWGKRFAFHKAEVQDYLKQACRTWIEEYGVDGLRFDSVHNMPWWLLQQLTFEIKAHYPEKILIAEITPENPKVLSDAGFHSCWLHATHFDSVKIMKGSDGGDDPRKRLGMLKNMVAPHGFGNIGGVHSLLGSHDQIGDRHNGNQDGHGTHRYYVSRFGGKGNWHARAQCRAWFGFQNCCKGLPMTFMGTENLQEDWWHVDKHHRLNWGLLEGGDPQTAEMRAFVTASNKLRLSCEALTRDEIKIVHEDGGSTVFAFMRWTQETAALCIAHLADSQWENDGYGVNTGWGGGPLPLRC</sequence>
<dbReference type="InterPro" id="IPR017853">
    <property type="entry name" value="GH"/>
</dbReference>
<reference evidence="2" key="1">
    <citation type="submission" date="2021-02" db="EMBL/GenBank/DDBJ databases">
        <authorList>
            <person name="Dougan E. K."/>
            <person name="Rhodes N."/>
            <person name="Thang M."/>
            <person name="Chan C."/>
        </authorList>
    </citation>
    <scope>NUCLEOTIDE SEQUENCE</scope>
</reference>
<dbReference type="Pfam" id="PF00128">
    <property type="entry name" value="Alpha-amylase"/>
    <property type="match status" value="1"/>
</dbReference>
<dbReference type="PANTHER" id="PTHR43651:SF11">
    <property type="entry name" value="MALTO-OLIGOSYLTREHALOSE TREHALOHYDROLASE"/>
    <property type="match status" value="1"/>
</dbReference>
<dbReference type="Gene3D" id="3.20.20.80">
    <property type="entry name" value="Glycosidases"/>
    <property type="match status" value="1"/>
</dbReference>
<dbReference type="EMBL" id="CAJNIZ010002570">
    <property type="protein sequence ID" value="CAE7212082.1"/>
    <property type="molecule type" value="Genomic_DNA"/>
</dbReference>
<gene>
    <name evidence="2" type="primary">treZ</name>
    <name evidence="2" type="ORF">SPIL2461_LOCUS2367</name>
</gene>
<dbReference type="OrthoDB" id="1740265at2759"/>
<organism evidence="2 3">
    <name type="scientific">Symbiodinium pilosum</name>
    <name type="common">Dinoflagellate</name>
    <dbReference type="NCBI Taxonomy" id="2952"/>
    <lineage>
        <taxon>Eukaryota</taxon>
        <taxon>Sar</taxon>
        <taxon>Alveolata</taxon>
        <taxon>Dinophyceae</taxon>
        <taxon>Suessiales</taxon>
        <taxon>Symbiodiniaceae</taxon>
        <taxon>Symbiodinium</taxon>
    </lineage>
</organism>
<keyword evidence="3" id="KW-1185">Reference proteome</keyword>
<dbReference type="Proteomes" id="UP000649617">
    <property type="component" value="Unassembled WGS sequence"/>
</dbReference>
<evidence type="ECO:0000259" key="1">
    <source>
        <dbReference type="SMART" id="SM00642"/>
    </source>
</evidence>
<dbReference type="InterPro" id="IPR006047">
    <property type="entry name" value="GH13_cat_dom"/>
</dbReference>
<dbReference type="SMART" id="SM00642">
    <property type="entry name" value="Aamy"/>
    <property type="match status" value="1"/>
</dbReference>
<evidence type="ECO:0000313" key="3">
    <source>
        <dbReference type="Proteomes" id="UP000649617"/>
    </source>
</evidence>
<accession>A0A812JQK3</accession>
<comment type="caution">
    <text evidence="2">The sequence shown here is derived from an EMBL/GenBank/DDBJ whole genome shotgun (WGS) entry which is preliminary data.</text>
</comment>
<proteinExistence type="predicted"/>
<dbReference type="AlphaFoldDB" id="A0A812JQK3"/>
<name>A0A812JQK3_SYMPI</name>
<feature type="domain" description="Glycosyl hydrolase family 13 catalytic" evidence="1">
    <location>
        <begin position="57"/>
        <end position="406"/>
    </location>
</feature>
<dbReference type="PANTHER" id="PTHR43651">
    <property type="entry name" value="1,4-ALPHA-GLUCAN-BRANCHING ENZYME"/>
    <property type="match status" value="1"/>
</dbReference>
<protein>
    <submittedName>
        <fullName evidence="2">TreZ protein</fullName>
    </submittedName>
</protein>
<evidence type="ECO:0000313" key="2">
    <source>
        <dbReference type="EMBL" id="CAE7212082.1"/>
    </source>
</evidence>
<dbReference type="SUPFAM" id="SSF51445">
    <property type="entry name" value="(Trans)glycosidases"/>
    <property type="match status" value="1"/>
</dbReference>